<dbReference type="EMBL" id="QURH01000316">
    <property type="protein sequence ID" value="RFU39906.1"/>
    <property type="molecule type" value="Genomic_DNA"/>
</dbReference>
<dbReference type="Proteomes" id="UP000261811">
    <property type="component" value="Unassembled WGS sequence"/>
</dbReference>
<organism evidence="2 3">
    <name type="scientific">Actinomadura logoneensis</name>
    <dbReference type="NCBI Taxonomy" id="2293572"/>
    <lineage>
        <taxon>Bacteria</taxon>
        <taxon>Bacillati</taxon>
        <taxon>Actinomycetota</taxon>
        <taxon>Actinomycetes</taxon>
        <taxon>Streptosporangiales</taxon>
        <taxon>Thermomonosporaceae</taxon>
        <taxon>Actinomadura</taxon>
    </lineage>
</organism>
<dbReference type="AlphaFoldDB" id="A0A372JJB7"/>
<evidence type="ECO:0000259" key="1">
    <source>
        <dbReference type="Pfam" id="PF04738"/>
    </source>
</evidence>
<reference evidence="2 3" key="1">
    <citation type="submission" date="2018-08" db="EMBL/GenBank/DDBJ databases">
        <title>Actinomadura jelena sp. nov., a novel Actinomycete isolated from soil in Chad.</title>
        <authorList>
            <person name="Shi L."/>
        </authorList>
    </citation>
    <scope>NUCLEOTIDE SEQUENCE [LARGE SCALE GENOMIC DNA]</scope>
    <source>
        <strain evidence="2 3">NEAU-G17</strain>
    </source>
</reference>
<proteinExistence type="predicted"/>
<comment type="caution">
    <text evidence="2">The sequence shown here is derived from an EMBL/GenBank/DDBJ whole genome shotgun (WGS) entry which is preliminary data.</text>
</comment>
<dbReference type="RefSeq" id="WP_117358916.1">
    <property type="nucleotide sequence ID" value="NZ_QURH01000316.1"/>
</dbReference>
<evidence type="ECO:0000313" key="2">
    <source>
        <dbReference type="EMBL" id="RFU39906.1"/>
    </source>
</evidence>
<accession>A0A372JJB7</accession>
<evidence type="ECO:0000313" key="3">
    <source>
        <dbReference type="Proteomes" id="UP000261811"/>
    </source>
</evidence>
<protein>
    <submittedName>
        <fullName evidence="2">Lantibiotic dehydratase</fullName>
    </submittedName>
</protein>
<gene>
    <name evidence="2" type="ORF">DZF91_19635</name>
</gene>
<name>A0A372JJB7_9ACTN</name>
<feature type="domain" description="Lantibiotic dehydratase N-terminal" evidence="1">
    <location>
        <begin position="78"/>
        <end position="541"/>
    </location>
</feature>
<keyword evidence="3" id="KW-1185">Reference proteome</keyword>
<sequence length="777" mass="84723">MGDRARTVRLPGTDWAVWEDAVLRSTGFPADGLGLFAAPECASAADAFLAGRGSEDEFARALDRALADASRAAREIAADPLFREALTWQNPAAARLLARLAEPEPGGGMTGKELRRARHKRRARESAVVRYWQRYCGKNDTIGFFGPVTWTRIVPETAPAVVARPGAGLVRSRRIAYEFWALEAYVEALLADPVVAPWLPAGIHPHLAVRDGHVLQPGKEPAPLDEAEAEVLARCDGVRPVAEIAPDPRSLAALDRLVDDGIVWRGVNMPYNARAESVLREHLAAIPDPDARDRARAGLDRLDRARDTVGAAAGDPDALAEALDGLDAEFTAVTGVEPRRRDGQMYAGRRVCFEDTVRDLDIEFGRPVLDALAGPFGHVLLPAARWVSAALADAYDAAFRDLYARLREPGADGVPMPRFWDAVQPLLTGPDRPADAVAAEFARRWNDLIGLAPTSGDTTGDTGGRRLHLRSEDLRERAAQLFHTDRPGWAAARIHSPDLHICASSVAALEAGEFTLVLGEMHNAWPTLDSAVFTDRHPDPDSLREAAADDIGRQFRPLYPTWWPQYTARIAPVLGDTDHQLAFTAAPGADPERVLPTVTLTVTDRGGTLEATGPGGLRRPLREVFALLFGWLGAEAFKRLGAGAHHPRVTLDRLVVVRETWRTTVEGTGIAPKTGAVPEYIAARRLRASLGLPERVFAKVGTEVKPVYVDFTGPRYVSSFAAMVRAARDSSGGDVLVTFTELLPGPEDAWLEDGRGRRYFSELRMQIRDPRRPRQAT</sequence>
<dbReference type="OrthoDB" id="8428173at2"/>
<dbReference type="Pfam" id="PF04738">
    <property type="entry name" value="Lant_dehydr_N"/>
    <property type="match status" value="1"/>
</dbReference>
<dbReference type="InterPro" id="IPR006827">
    <property type="entry name" value="Lant_deHydtase_N"/>
</dbReference>